<evidence type="ECO:0000256" key="1">
    <source>
        <dbReference type="SAM" id="MobiDB-lite"/>
    </source>
</evidence>
<dbReference type="PANTHER" id="PTHR23106">
    <property type="entry name" value="ANGIOGENIC FACTOR WITH G PATCH AND FHA DOMAINS 1"/>
    <property type="match status" value="1"/>
</dbReference>
<evidence type="ECO:0000259" key="3">
    <source>
        <dbReference type="PROSITE" id="PS50174"/>
    </source>
</evidence>
<dbReference type="Gene3D" id="2.60.200.20">
    <property type="match status" value="1"/>
</dbReference>
<reference evidence="4" key="2">
    <citation type="submission" date="2022-06" db="UniProtKB">
        <authorList>
            <consortium name="EnsemblMetazoa"/>
        </authorList>
    </citation>
    <scope>IDENTIFICATION</scope>
</reference>
<sequence length="713" mass="80844">MDDVEVPFKDLLEHKHPEVYEYLKNAVRMLQRQQNLLAKIKNSNPVDFKKSNIKTEGSAQNAEIVNNTKSIKKDQVEVKTQSNTNLDGVADSIEKLENVGENVKKSENLEVDNPEKTETEIKEEGECSEDEEKSKDSKQVNQYSLGESRFILEETTGMYYDQVTGYYYNLDNGLFYDGNQGCYYYFDVIAQKYRLHSQVHSDTPQLPSNELNVKKQKHTQDIPESISEVSDSENSEDSGNLIIKEDTEEDTEANEKEIKDTITKTIEKKPNEFQEVKEELSVENKAIKDDKEELKPEDCPCPPSTCEILDKRYLNLLQYTKLLPAPKNIVHKLTPDGSKAKQYAQIRNWYTVKHQLTAIESEIIQYDNLVWDRIEQYLCQNKRDDKNSNWKSYKEVKAHLSDTQTKLIKSKVVGWPPCIRIIITESKACNSLVGKLFLITCPGGTIGRSTNRDVVVPDDNVSKLHAEISFIGNVNKVGRGHYIVKDKGSTNGTFLDGKKLTKHSSSSEPRHLVHGSELTVGDTKFLCHIHDGMETCNLCEPGIQAPPPEESVKNVIPPKRKFDDELKSLKEKYGLLGCEPPDAVLPKGYKDRADKRRKTVGSQNANEKTEVACVTQPIPTKNKGFKLLENMGWTPGKSLGSSNSGIKEPISMDVRDEKMGLGFSTNFNQPEQPKTNILVKQSKIRFNLGNKSNVPIKTNRIHFTEDETSEEEK</sequence>
<accession>A0A8R2B9S6</accession>
<dbReference type="KEGG" id="api:100158843"/>
<dbReference type="InterPro" id="IPR008984">
    <property type="entry name" value="SMAD_FHA_dom_sf"/>
</dbReference>
<dbReference type="Pfam" id="PF00498">
    <property type="entry name" value="FHA"/>
    <property type="match status" value="1"/>
</dbReference>
<dbReference type="EnsemblMetazoa" id="XM_008189952.3">
    <property type="protein sequence ID" value="XP_008188174.1"/>
    <property type="gene ID" value="LOC100158843"/>
</dbReference>
<dbReference type="PROSITE" id="PS50006">
    <property type="entry name" value="FHA_DOMAIN"/>
    <property type="match status" value="1"/>
</dbReference>
<evidence type="ECO:0000313" key="4">
    <source>
        <dbReference type="EnsemblMetazoa" id="XP_008188174.1"/>
    </source>
</evidence>
<dbReference type="SMART" id="SM00240">
    <property type="entry name" value="FHA"/>
    <property type="match status" value="1"/>
</dbReference>
<dbReference type="InterPro" id="IPR000467">
    <property type="entry name" value="G_patch_dom"/>
</dbReference>
<dbReference type="RefSeq" id="XP_008188174.1">
    <property type="nucleotide sequence ID" value="XM_008189952.2"/>
</dbReference>
<dbReference type="SUPFAM" id="SSF49879">
    <property type="entry name" value="SMAD/FHA domain"/>
    <property type="match status" value="1"/>
</dbReference>
<feature type="domain" description="FHA" evidence="2">
    <location>
        <begin position="444"/>
        <end position="500"/>
    </location>
</feature>
<reference evidence="5" key="1">
    <citation type="submission" date="2010-06" db="EMBL/GenBank/DDBJ databases">
        <authorList>
            <person name="Jiang H."/>
            <person name="Abraham K."/>
            <person name="Ali S."/>
            <person name="Alsbrooks S.L."/>
            <person name="Anim B.N."/>
            <person name="Anosike U.S."/>
            <person name="Attaway T."/>
            <person name="Bandaranaike D.P."/>
            <person name="Battles P.K."/>
            <person name="Bell S.N."/>
            <person name="Bell A.V."/>
            <person name="Beltran B."/>
            <person name="Bickham C."/>
            <person name="Bustamante Y."/>
            <person name="Caleb T."/>
            <person name="Canada A."/>
            <person name="Cardenas V."/>
            <person name="Carter K."/>
            <person name="Chacko J."/>
            <person name="Chandrabose M.N."/>
            <person name="Chavez D."/>
            <person name="Chavez A."/>
            <person name="Chen L."/>
            <person name="Chu H.-S."/>
            <person name="Claassen K.J."/>
            <person name="Cockrell R."/>
            <person name="Collins M."/>
            <person name="Cooper J.A."/>
            <person name="Cree A."/>
            <person name="Curry S.M."/>
            <person name="Da Y."/>
            <person name="Dao M.D."/>
            <person name="Das B."/>
            <person name="Davila M.-L."/>
            <person name="Davy-Carroll L."/>
            <person name="Denson S."/>
            <person name="Dinh H."/>
            <person name="Ebong V.E."/>
            <person name="Edwards J.R."/>
            <person name="Egan A."/>
            <person name="El-Daye J."/>
            <person name="Escobedo L."/>
            <person name="Fernandez S."/>
            <person name="Fernando P.R."/>
            <person name="Flagg N."/>
            <person name="Forbes L.D."/>
            <person name="Fowler R.G."/>
            <person name="Fu Q."/>
            <person name="Gabisi R.A."/>
            <person name="Ganer J."/>
            <person name="Garbino Pronczuk A."/>
            <person name="Garcia R.M."/>
            <person name="Garner T."/>
            <person name="Garrett T.E."/>
            <person name="Gonzalez D.A."/>
            <person name="Hamid H."/>
            <person name="Hawkins E.S."/>
            <person name="Hirani K."/>
            <person name="Hogues M.E."/>
            <person name="Hollins B."/>
            <person name="Hsiao C.-H."/>
            <person name="Jabil R."/>
            <person name="James M.L."/>
            <person name="Jhangiani S.N."/>
            <person name="Johnson B."/>
            <person name="Johnson Q."/>
            <person name="Joshi V."/>
            <person name="Kalu J.B."/>
            <person name="Kam C."/>
            <person name="Kashfia A."/>
            <person name="Keebler J."/>
            <person name="Kisamo H."/>
            <person name="Kovar C.L."/>
            <person name="Lago L.A."/>
            <person name="Lai C.-Y."/>
            <person name="Laidlaw J."/>
            <person name="Lara F."/>
            <person name="Le T.-K."/>
            <person name="Lee S.L."/>
            <person name="Legall F.H."/>
            <person name="Lemon S.J."/>
            <person name="Lewis L.R."/>
            <person name="Li B."/>
            <person name="Liu Y."/>
            <person name="Liu Y.-S."/>
            <person name="Lopez J."/>
            <person name="Lozado R.J."/>
            <person name="Lu J."/>
            <person name="Madu R.C."/>
            <person name="Maheshwari M."/>
            <person name="Maheshwari R."/>
            <person name="Malloy K."/>
            <person name="Martinez E."/>
            <person name="Mathew T."/>
            <person name="Mercado I.C."/>
            <person name="Mercado C."/>
            <person name="Meyer B."/>
            <person name="Montgomery K."/>
            <person name="Morgan M.B."/>
            <person name="Munidasa M."/>
            <person name="Nazareth L.V."/>
            <person name="Nelson J."/>
            <person name="Ng B.M."/>
            <person name="Nguyen N.B."/>
            <person name="Nguyen P.Q."/>
            <person name="Nguyen T."/>
            <person name="Obregon M."/>
            <person name="Okwuonu G.O."/>
            <person name="Onwere C.G."/>
            <person name="Orozco G."/>
            <person name="Parra A."/>
            <person name="Patel S."/>
            <person name="Patil S."/>
            <person name="Perez A."/>
            <person name="Perez Y."/>
            <person name="Pham C."/>
            <person name="Primus E.L."/>
            <person name="Pu L.-L."/>
            <person name="Puazo M."/>
            <person name="Qin X."/>
            <person name="Quiroz J.B."/>
            <person name="Reese J."/>
            <person name="Richards S."/>
            <person name="Rives C.M."/>
            <person name="Robberts R."/>
            <person name="Ruiz S.J."/>
            <person name="Ruiz M.J."/>
            <person name="Santibanez J."/>
            <person name="Schneider B.W."/>
            <person name="Sisson I."/>
            <person name="Smith M."/>
            <person name="Sodergren E."/>
            <person name="Song X.-Z."/>
            <person name="Song B.B."/>
            <person name="Summersgill H."/>
            <person name="Thelus R."/>
            <person name="Thornton R.D."/>
            <person name="Trejos Z.Y."/>
            <person name="Usmani K."/>
            <person name="Vattathil S."/>
            <person name="Villasana D."/>
            <person name="Walker D.L."/>
            <person name="Wang S."/>
            <person name="Wang K."/>
            <person name="White C.S."/>
            <person name="Williams A.C."/>
            <person name="Williamson J."/>
            <person name="Wilson K."/>
            <person name="Woghiren I.O."/>
            <person name="Woodworth J.R."/>
            <person name="Worley K.C."/>
            <person name="Wright R.A."/>
            <person name="Wu W."/>
            <person name="Young L."/>
            <person name="Zhang L."/>
            <person name="Zhang J."/>
            <person name="Zhu Y."/>
            <person name="Muzny D.M."/>
            <person name="Weinstock G."/>
            <person name="Gibbs R.A."/>
        </authorList>
    </citation>
    <scope>NUCLEOTIDE SEQUENCE [LARGE SCALE GENOMIC DNA]</scope>
    <source>
        <strain evidence="5">LSR1</strain>
    </source>
</reference>
<dbReference type="Pfam" id="PF17780">
    <property type="entry name" value="OCRE"/>
    <property type="match status" value="1"/>
</dbReference>
<dbReference type="GeneID" id="100158843"/>
<dbReference type="InterPro" id="IPR000253">
    <property type="entry name" value="FHA_dom"/>
</dbReference>
<dbReference type="InterPro" id="IPR041591">
    <property type="entry name" value="OCRE"/>
</dbReference>
<evidence type="ECO:0000259" key="2">
    <source>
        <dbReference type="PROSITE" id="PS50006"/>
    </source>
</evidence>
<dbReference type="SMART" id="SM00443">
    <property type="entry name" value="G_patch"/>
    <property type="match status" value="1"/>
</dbReference>
<organism evidence="4 5">
    <name type="scientific">Acyrthosiphon pisum</name>
    <name type="common">Pea aphid</name>
    <dbReference type="NCBI Taxonomy" id="7029"/>
    <lineage>
        <taxon>Eukaryota</taxon>
        <taxon>Metazoa</taxon>
        <taxon>Ecdysozoa</taxon>
        <taxon>Arthropoda</taxon>
        <taxon>Hexapoda</taxon>
        <taxon>Insecta</taxon>
        <taxon>Pterygota</taxon>
        <taxon>Neoptera</taxon>
        <taxon>Paraneoptera</taxon>
        <taxon>Hemiptera</taxon>
        <taxon>Sternorrhyncha</taxon>
        <taxon>Aphidomorpha</taxon>
        <taxon>Aphidoidea</taxon>
        <taxon>Aphididae</taxon>
        <taxon>Macrosiphini</taxon>
        <taxon>Acyrthosiphon</taxon>
    </lineage>
</organism>
<dbReference type="OrthoDB" id="2538319at2759"/>
<dbReference type="Proteomes" id="UP000007819">
    <property type="component" value="Chromosome A1"/>
</dbReference>
<dbReference type="CDD" id="cd16164">
    <property type="entry name" value="OCRE_VG5Q"/>
    <property type="match status" value="1"/>
</dbReference>
<proteinExistence type="predicted"/>
<dbReference type="PROSITE" id="PS50174">
    <property type="entry name" value="G_PATCH"/>
    <property type="match status" value="1"/>
</dbReference>
<evidence type="ECO:0000313" key="5">
    <source>
        <dbReference type="Proteomes" id="UP000007819"/>
    </source>
</evidence>
<protein>
    <recommendedName>
        <fullName evidence="6">Angiogenic factor with G patch and FHA domains 1</fullName>
    </recommendedName>
</protein>
<feature type="region of interest" description="Disordered" evidence="1">
    <location>
        <begin position="111"/>
        <end position="140"/>
    </location>
</feature>
<dbReference type="InterPro" id="IPR035624">
    <property type="entry name" value="AGGF1_OCRE"/>
</dbReference>
<feature type="compositionally biased region" description="Basic and acidic residues" evidence="1">
    <location>
        <begin position="111"/>
        <end position="125"/>
    </location>
</feature>
<dbReference type="Pfam" id="PF01585">
    <property type="entry name" value="G-patch"/>
    <property type="match status" value="1"/>
</dbReference>
<dbReference type="InterPro" id="IPR053027">
    <property type="entry name" value="AGGF1"/>
</dbReference>
<evidence type="ECO:0008006" key="6">
    <source>
        <dbReference type="Google" id="ProtNLM"/>
    </source>
</evidence>
<name>A0A8R2B9S6_ACYPI</name>
<keyword evidence="5" id="KW-1185">Reference proteome</keyword>
<feature type="domain" description="G-patch" evidence="3">
    <location>
        <begin position="620"/>
        <end position="666"/>
    </location>
</feature>
<dbReference type="AlphaFoldDB" id="A0A8R2B9S6"/>
<feature type="compositionally biased region" description="Polar residues" evidence="1">
    <location>
        <begin position="201"/>
        <end position="211"/>
    </location>
</feature>
<dbReference type="GO" id="GO:0003676">
    <property type="term" value="F:nucleic acid binding"/>
    <property type="evidence" value="ECO:0007669"/>
    <property type="project" value="InterPro"/>
</dbReference>
<dbReference type="PANTHER" id="PTHR23106:SF24">
    <property type="entry name" value="ANGIOGENIC FACTOR WITH G PATCH AND FHA DOMAINS 1"/>
    <property type="match status" value="1"/>
</dbReference>
<feature type="region of interest" description="Disordered" evidence="1">
    <location>
        <begin position="201"/>
        <end position="256"/>
    </location>
</feature>